<dbReference type="NCBIfam" id="NF040521">
    <property type="entry name" value="C45_proenzyme"/>
    <property type="match status" value="1"/>
</dbReference>
<dbReference type="STRING" id="13333.W1PN05"/>
<dbReference type="InterPro" id="IPR047801">
    <property type="entry name" value="Peptidase_C45"/>
</dbReference>
<feature type="domain" description="Peptidase C45 hydrolase" evidence="1">
    <location>
        <begin position="125"/>
        <end position="338"/>
    </location>
</feature>
<reference evidence="3" key="1">
    <citation type="journal article" date="2013" name="Science">
        <title>The Amborella genome and the evolution of flowering plants.</title>
        <authorList>
            <consortium name="Amborella Genome Project"/>
        </authorList>
    </citation>
    <scope>NUCLEOTIDE SEQUENCE [LARGE SCALE GENOMIC DNA]</scope>
</reference>
<evidence type="ECO:0000313" key="3">
    <source>
        <dbReference type="Proteomes" id="UP000017836"/>
    </source>
</evidence>
<dbReference type="PANTHER" id="PTHR34180:SF1">
    <property type="entry name" value="BETA-ALANYL-DOPAMINE_CARCININE HYDROLASE"/>
    <property type="match status" value="1"/>
</dbReference>
<organism evidence="2 3">
    <name type="scientific">Amborella trichopoda</name>
    <dbReference type="NCBI Taxonomy" id="13333"/>
    <lineage>
        <taxon>Eukaryota</taxon>
        <taxon>Viridiplantae</taxon>
        <taxon>Streptophyta</taxon>
        <taxon>Embryophyta</taxon>
        <taxon>Tracheophyta</taxon>
        <taxon>Spermatophyta</taxon>
        <taxon>Magnoliopsida</taxon>
        <taxon>Amborellales</taxon>
        <taxon>Amborellaceae</taxon>
        <taxon>Amborella</taxon>
    </lineage>
</organism>
<dbReference type="OMA" id="DKYPIYM"/>
<dbReference type="Proteomes" id="UP000017836">
    <property type="component" value="Unassembled WGS sequence"/>
</dbReference>
<dbReference type="PANTHER" id="PTHR34180">
    <property type="entry name" value="PEPTIDASE C45"/>
    <property type="match status" value="1"/>
</dbReference>
<dbReference type="eggNOG" id="ENOG502QU2R">
    <property type="taxonomic scope" value="Eukaryota"/>
</dbReference>
<protein>
    <recommendedName>
        <fullName evidence="1">Peptidase C45 hydrolase domain-containing protein</fullName>
    </recommendedName>
</protein>
<dbReference type="HOGENOM" id="CLU_058523_1_0_1"/>
<keyword evidence="3" id="KW-1185">Reference proteome</keyword>
<proteinExistence type="predicted"/>
<dbReference type="Pfam" id="PF03417">
    <property type="entry name" value="AAT"/>
    <property type="match status" value="1"/>
</dbReference>
<sequence length="349" mass="38886">MDGEIPVLEIEGCDGYEMGLVIGRKFSHLIKSRVAKDQVLLNHLLPFSQSPQGHALIQSLSTNNRGMFPRYWDELLGMAHGSGVSFLSILMLNFRKEIIPFLPKEVKEEADDCSDVLLVDTSLAIAAHNEDANFSLIGHTYLVKVKMLSGLSFTAYTYAGELPSCAFGFNNHGLAFTLNSVPPTEAEITPGGIARNFISRDLLEASDLNEALHRITMRDVSVGHCYNLVDVMSRRILNIETASRKRVSVREIGGTPSFHANMYLHLQVEQVHDDNSLHRQKRAGEIPKQSKEEILSVLGDSSDDKYPIYMEGPLLHTLCTVLIDLDKKTMSIYQGNPKDKKVSYCFSLS</sequence>
<dbReference type="Gramene" id="ERN09096">
    <property type="protein sequence ID" value="ERN09096"/>
    <property type="gene ID" value="AMTR_s00014p00071640"/>
</dbReference>
<evidence type="ECO:0000259" key="1">
    <source>
        <dbReference type="Pfam" id="PF03417"/>
    </source>
</evidence>
<name>W1PN05_AMBTC</name>
<dbReference type="InterPro" id="IPR047794">
    <property type="entry name" value="C45_proenzyme-like"/>
</dbReference>
<dbReference type="MEROPS" id="C45.A01"/>
<gene>
    <name evidence="2" type="ORF">AMTR_s00014p00071640</name>
</gene>
<dbReference type="Gene3D" id="3.60.60.10">
    <property type="entry name" value="Penicillin V Acylase, Chain A"/>
    <property type="match status" value="1"/>
</dbReference>
<accession>W1PN05</accession>
<dbReference type="InterPro" id="IPR005079">
    <property type="entry name" value="Peptidase_C45_hydrolase"/>
</dbReference>
<dbReference type="OrthoDB" id="189997at2759"/>
<evidence type="ECO:0000313" key="2">
    <source>
        <dbReference type="EMBL" id="ERN09096.1"/>
    </source>
</evidence>
<dbReference type="KEGG" id="atr:18437235"/>
<dbReference type="AlphaFoldDB" id="W1PN05"/>
<dbReference type="EMBL" id="KI393051">
    <property type="protein sequence ID" value="ERN09096.1"/>
    <property type="molecule type" value="Genomic_DNA"/>
</dbReference>